<comment type="caution">
    <text evidence="1">The sequence shown here is derived from an EMBL/GenBank/DDBJ whole genome shotgun (WGS) entry which is preliminary data.</text>
</comment>
<dbReference type="Proteomes" id="UP001187192">
    <property type="component" value="Unassembled WGS sequence"/>
</dbReference>
<dbReference type="EMBL" id="BTGU01000006">
    <property type="protein sequence ID" value="GMN36199.1"/>
    <property type="molecule type" value="Genomic_DNA"/>
</dbReference>
<proteinExistence type="predicted"/>
<sequence length="164" mass="18778">MKKIYRGWKVLQSRTGLGYDPVTDKVICSDDAWQSFIKVYKECNHLRYEHLRNKDLYYNVFEKNHAAGAFGFGSITMGGDSTPSVEFDFSIDNSGTHPVLEEEIAPTNGGRKSSIISEVDHIWTIMWHYFDAHPRLQRPFCQLDDDDRRGIIDSVVNPQPPPAN</sequence>
<dbReference type="AlphaFoldDB" id="A0AA87ZMK0"/>
<organism evidence="1 2">
    <name type="scientific">Ficus carica</name>
    <name type="common">Common fig</name>
    <dbReference type="NCBI Taxonomy" id="3494"/>
    <lineage>
        <taxon>Eukaryota</taxon>
        <taxon>Viridiplantae</taxon>
        <taxon>Streptophyta</taxon>
        <taxon>Embryophyta</taxon>
        <taxon>Tracheophyta</taxon>
        <taxon>Spermatophyta</taxon>
        <taxon>Magnoliopsida</taxon>
        <taxon>eudicotyledons</taxon>
        <taxon>Gunneridae</taxon>
        <taxon>Pentapetalae</taxon>
        <taxon>rosids</taxon>
        <taxon>fabids</taxon>
        <taxon>Rosales</taxon>
        <taxon>Moraceae</taxon>
        <taxon>Ficeae</taxon>
        <taxon>Ficus</taxon>
    </lineage>
</organism>
<keyword evidence="2" id="KW-1185">Reference proteome</keyword>
<name>A0AA87ZMK0_FICCA</name>
<accession>A0AA87ZMK0</accession>
<protein>
    <submittedName>
        <fullName evidence="1">Uncharacterized protein</fullName>
    </submittedName>
</protein>
<gene>
    <name evidence="1" type="ORF">TIFTF001_005824</name>
</gene>
<evidence type="ECO:0000313" key="2">
    <source>
        <dbReference type="Proteomes" id="UP001187192"/>
    </source>
</evidence>
<reference evidence="1" key="1">
    <citation type="submission" date="2023-07" db="EMBL/GenBank/DDBJ databases">
        <title>draft genome sequence of fig (Ficus carica).</title>
        <authorList>
            <person name="Takahashi T."/>
            <person name="Nishimura K."/>
        </authorList>
    </citation>
    <scope>NUCLEOTIDE SEQUENCE</scope>
</reference>
<evidence type="ECO:0000313" key="1">
    <source>
        <dbReference type="EMBL" id="GMN36199.1"/>
    </source>
</evidence>